<organism evidence="2 3">
    <name type="scientific">Musa acuminata subsp. malaccensis</name>
    <name type="common">Wild banana</name>
    <name type="synonym">Musa malaccensis</name>
    <dbReference type="NCBI Taxonomy" id="214687"/>
    <lineage>
        <taxon>Eukaryota</taxon>
        <taxon>Viridiplantae</taxon>
        <taxon>Streptophyta</taxon>
        <taxon>Embryophyta</taxon>
        <taxon>Tracheophyta</taxon>
        <taxon>Spermatophyta</taxon>
        <taxon>Magnoliopsida</taxon>
        <taxon>Liliopsida</taxon>
        <taxon>Zingiberales</taxon>
        <taxon>Musaceae</taxon>
        <taxon>Musa</taxon>
    </lineage>
</organism>
<dbReference type="Proteomes" id="UP000012960">
    <property type="component" value="Unplaced"/>
</dbReference>
<dbReference type="AlphaFoldDB" id="A0A804HY67"/>
<evidence type="ECO:0000313" key="1">
    <source>
        <dbReference type="EMBL" id="CAG1860780.1"/>
    </source>
</evidence>
<accession>A0A804HY67</accession>
<dbReference type="Gramene" id="Ma02_t01560.1">
    <property type="protein sequence ID" value="Ma02_p01560.1"/>
    <property type="gene ID" value="Ma02_g01560"/>
</dbReference>
<proteinExistence type="predicted"/>
<evidence type="ECO:0000313" key="3">
    <source>
        <dbReference type="Proteomes" id="UP000012960"/>
    </source>
</evidence>
<evidence type="ECO:0000313" key="2">
    <source>
        <dbReference type="EnsemblPlants" id="Ma02_p01560.1"/>
    </source>
</evidence>
<protein>
    <submittedName>
        <fullName evidence="1">(wild Malaysian banana) hypothetical protein</fullName>
    </submittedName>
</protein>
<dbReference type="EnsemblPlants" id="Ma02_t01560.1">
    <property type="protein sequence ID" value="Ma02_p01560.1"/>
    <property type="gene ID" value="Ma02_g01560"/>
</dbReference>
<dbReference type="EMBL" id="HG996467">
    <property type="protein sequence ID" value="CAG1860780.1"/>
    <property type="molecule type" value="Genomic_DNA"/>
</dbReference>
<sequence>MFHAMHAVTDPYAEPIFVDRLGTGLDSISIGVPLEDFRHGQPAPILYRLNILLMLCLLKTYQIWEQQAAVMVIKYDTWKTCFSLHNQIVLQFLQSMRTSGALDHSTTKLNLPFIEVGSIHNTCWTLAFELQYVSHIFNHCLILLGRCLHCPDCGSGGCIVPLGFIIHLIMFTQDSAYE</sequence>
<reference evidence="2" key="2">
    <citation type="submission" date="2021-05" db="UniProtKB">
        <authorList>
            <consortium name="EnsemblPlants"/>
        </authorList>
    </citation>
    <scope>IDENTIFICATION</scope>
    <source>
        <strain evidence="2">subsp. malaccensis</strain>
    </source>
</reference>
<keyword evidence="3" id="KW-1185">Reference proteome</keyword>
<dbReference type="InParanoid" id="A0A804HY67"/>
<gene>
    <name evidence="1" type="ORF">GSMUA_56740.1</name>
</gene>
<name>A0A804HY67_MUSAM</name>
<reference evidence="1" key="1">
    <citation type="submission" date="2021-03" db="EMBL/GenBank/DDBJ databases">
        <authorList>
            <consortium name="Genoscope - CEA"/>
            <person name="William W."/>
        </authorList>
    </citation>
    <scope>NUCLEOTIDE SEQUENCE</scope>
    <source>
        <strain evidence="1">Doubled-haploid Pahang</strain>
    </source>
</reference>
<dbReference type="Gene3D" id="3.40.120.10">
    <property type="entry name" value="Alpha-D-Glucose-1,6-Bisphosphate, subunit A, domain 3"/>
    <property type="match status" value="1"/>
</dbReference>